<gene>
    <name evidence="1" type="primary">2</name>
    <name evidence="1" type="ORF">SEA_MARKPHEW_2</name>
</gene>
<sequence>MSVPTRIGVVANVYDRAREIIAELGLANAVPISHRIGARGFCLDVLVLDESCLPLSDRAADELLPTVHGSQLGHVYELRRV</sequence>
<protein>
    <submittedName>
        <fullName evidence="1">Uncharacterized protein</fullName>
    </submittedName>
</protein>
<accession>A0A6M3SWE6</accession>
<dbReference type="GeneID" id="60324866"/>
<evidence type="ECO:0000313" key="1">
    <source>
        <dbReference type="EMBL" id="QJD50303.1"/>
    </source>
</evidence>
<dbReference type="EMBL" id="MT310859">
    <property type="protein sequence ID" value="QJD50303.1"/>
    <property type="molecule type" value="Genomic_DNA"/>
</dbReference>
<dbReference type="KEGG" id="vg:60324866"/>
<dbReference type="Proteomes" id="UP000501459">
    <property type="component" value="Segment"/>
</dbReference>
<name>A0A6M3SWE6_9CAUD</name>
<proteinExistence type="predicted"/>
<organism evidence="1 2">
    <name type="scientific">Mycobacterium phage MarkPhew</name>
    <dbReference type="NCBI Taxonomy" id="2725625"/>
    <lineage>
        <taxon>Viruses</taxon>
        <taxon>Duplodnaviria</taxon>
        <taxon>Heunggongvirae</taxon>
        <taxon>Uroviricota</taxon>
        <taxon>Caudoviricetes</taxon>
        <taxon>Weiservirinae</taxon>
        <taxon>Anayavirus</taxon>
        <taxon>Anayavirus markphew</taxon>
    </lineage>
</organism>
<keyword evidence="2" id="KW-1185">Reference proteome</keyword>
<evidence type="ECO:0000313" key="2">
    <source>
        <dbReference type="Proteomes" id="UP000501459"/>
    </source>
</evidence>
<reference evidence="2" key="1">
    <citation type="submission" date="2020-04" db="EMBL/GenBank/DDBJ databases">
        <authorList>
            <person name="Beauchamp P."/>
            <person name="Lattanzi R."/>
            <person name="Bidaburu M."/>
            <person name="Columbini C."/>
            <person name="Evard R."/>
            <person name="Fitzgerald S."/>
            <person name="Lopez A.J."/>
            <person name="Braley A."/>
            <person name="Ettinger A.-S.H."/>
            <person name="Anders K.R."/>
            <person name="Garlena R.A."/>
            <person name="Russell D.A."/>
            <person name="Pope W.H."/>
            <person name="Jacobs-Sera D."/>
            <person name="Hatfull G.F."/>
        </authorList>
    </citation>
    <scope>NUCLEOTIDE SEQUENCE [LARGE SCALE GENOMIC DNA]</scope>
</reference>
<dbReference type="RefSeq" id="YP_009953394.1">
    <property type="nucleotide sequence ID" value="NC_051622.1"/>
</dbReference>